<dbReference type="RefSeq" id="WP_373954490.1">
    <property type="nucleotide sequence ID" value="NZ_JBHDLN010000010.1"/>
</dbReference>
<evidence type="ECO:0000313" key="1">
    <source>
        <dbReference type="EMBL" id="MFB0844496.1"/>
    </source>
</evidence>
<dbReference type="Proteomes" id="UP001575622">
    <property type="component" value="Unassembled WGS sequence"/>
</dbReference>
<sequence>MVYKHIMRVGITINDKKLGRLIVGGIDPKFSSRDTKVPYLVDKYIIVKTTTEELKFKVKKMDLSTSIAGNLNIGVIVYDSNDFIKIKSGDEVWAVLD</sequence>
<evidence type="ECO:0000313" key="2">
    <source>
        <dbReference type="Proteomes" id="UP001575622"/>
    </source>
</evidence>
<accession>A0ABV4V701</accession>
<gene>
    <name evidence="1" type="ORF">ACEU3E_20105</name>
</gene>
<reference evidence="1 2" key="1">
    <citation type="submission" date="2024-09" db="EMBL/GenBank/DDBJ databases">
        <authorList>
            <person name="Makale K.P.P."/>
            <person name="Makhzoum A."/>
            <person name="Rantong G."/>
            <person name="Rahube T.O."/>
        </authorList>
    </citation>
    <scope>NUCLEOTIDE SEQUENCE [LARGE SCALE GENOMIC DNA]</scope>
    <source>
        <strain evidence="1 2">KM_D13</strain>
    </source>
</reference>
<organism evidence="1 2">
    <name type="scientific">Paenibacillus oleatilyticus</name>
    <dbReference type="NCBI Taxonomy" id="2594886"/>
    <lineage>
        <taxon>Bacteria</taxon>
        <taxon>Bacillati</taxon>
        <taxon>Bacillota</taxon>
        <taxon>Bacilli</taxon>
        <taxon>Bacillales</taxon>
        <taxon>Paenibacillaceae</taxon>
        <taxon>Paenibacillus</taxon>
    </lineage>
</organism>
<name>A0ABV4V701_9BACL</name>
<dbReference type="EMBL" id="JBHDLN010000010">
    <property type="protein sequence ID" value="MFB0844496.1"/>
    <property type="molecule type" value="Genomic_DNA"/>
</dbReference>
<protein>
    <submittedName>
        <fullName evidence="1">Uncharacterized protein</fullName>
    </submittedName>
</protein>
<keyword evidence="2" id="KW-1185">Reference proteome</keyword>
<proteinExistence type="predicted"/>
<comment type="caution">
    <text evidence="1">The sequence shown here is derived from an EMBL/GenBank/DDBJ whole genome shotgun (WGS) entry which is preliminary data.</text>
</comment>